<dbReference type="EC" id="1.6.5.9" evidence="2"/>
<evidence type="ECO:0000256" key="6">
    <source>
        <dbReference type="ARBA" id="ARBA00023002"/>
    </source>
</evidence>
<evidence type="ECO:0000256" key="8">
    <source>
        <dbReference type="ARBA" id="ARBA00047599"/>
    </source>
</evidence>
<dbReference type="InterPro" id="IPR002048">
    <property type="entry name" value="EF_hand_dom"/>
</dbReference>
<proteinExistence type="inferred from homology"/>
<dbReference type="SUPFAM" id="SSF51905">
    <property type="entry name" value="FAD/NAD(P)-binding domain"/>
    <property type="match status" value="2"/>
</dbReference>
<gene>
    <name evidence="12" type="ORF">DSPE1174_LOCUS16632</name>
</gene>
<evidence type="ECO:0000259" key="11">
    <source>
        <dbReference type="PROSITE" id="PS50222"/>
    </source>
</evidence>
<dbReference type="PROSITE" id="PS50222">
    <property type="entry name" value="EF_HAND_2"/>
    <property type="match status" value="1"/>
</dbReference>
<evidence type="ECO:0000256" key="5">
    <source>
        <dbReference type="ARBA" id="ARBA00022946"/>
    </source>
</evidence>
<dbReference type="Pfam" id="PF07992">
    <property type="entry name" value="Pyr_redox_2"/>
    <property type="match status" value="1"/>
</dbReference>
<dbReference type="GO" id="GO:0050136">
    <property type="term" value="F:NADH dehydrogenase (quinone) (non-electrogenic) activity"/>
    <property type="evidence" value="ECO:0007669"/>
    <property type="project" value="UniProtKB-EC"/>
</dbReference>
<comment type="catalytic activity">
    <reaction evidence="9">
        <text>a ubiquinone + NADH + H(+) = a ubiquinol + NAD(+)</text>
        <dbReference type="Rhea" id="RHEA:23152"/>
        <dbReference type="Rhea" id="RHEA-COMP:9565"/>
        <dbReference type="Rhea" id="RHEA-COMP:9566"/>
        <dbReference type="ChEBI" id="CHEBI:15378"/>
        <dbReference type="ChEBI" id="CHEBI:16389"/>
        <dbReference type="ChEBI" id="CHEBI:17976"/>
        <dbReference type="ChEBI" id="CHEBI:57540"/>
        <dbReference type="ChEBI" id="CHEBI:57945"/>
    </reaction>
</comment>
<dbReference type="PANTHER" id="PTHR43706">
    <property type="entry name" value="NADH DEHYDROGENASE"/>
    <property type="match status" value="1"/>
</dbReference>
<evidence type="ECO:0000313" key="12">
    <source>
        <dbReference type="EMBL" id="CAD9433427.1"/>
    </source>
</evidence>
<feature type="chain" id="PRO_5030774911" description="NADH:ubiquinone reductase (non-electrogenic)" evidence="10">
    <location>
        <begin position="19"/>
        <end position="598"/>
    </location>
</feature>
<evidence type="ECO:0000256" key="2">
    <source>
        <dbReference type="ARBA" id="ARBA00012637"/>
    </source>
</evidence>
<keyword evidence="7" id="KW-0520">NAD</keyword>
<protein>
    <recommendedName>
        <fullName evidence="2">NADH:ubiquinone reductase (non-electrogenic)</fullName>
        <ecNumber evidence="2">1.6.5.9</ecNumber>
    </recommendedName>
</protein>
<dbReference type="PROSITE" id="PS00018">
    <property type="entry name" value="EF_HAND_1"/>
    <property type="match status" value="1"/>
</dbReference>
<comment type="catalytic activity">
    <reaction evidence="8">
        <text>a quinone + NADH + H(+) = a quinol + NAD(+)</text>
        <dbReference type="Rhea" id="RHEA:46160"/>
        <dbReference type="ChEBI" id="CHEBI:15378"/>
        <dbReference type="ChEBI" id="CHEBI:24646"/>
        <dbReference type="ChEBI" id="CHEBI:57540"/>
        <dbReference type="ChEBI" id="CHEBI:57945"/>
        <dbReference type="ChEBI" id="CHEBI:132124"/>
        <dbReference type="EC" id="1.6.5.9"/>
    </reaction>
</comment>
<keyword evidence="6" id="KW-0560">Oxidoreductase</keyword>
<feature type="signal peptide" evidence="10">
    <location>
        <begin position="1"/>
        <end position="18"/>
    </location>
</feature>
<accession>A0A7S2CRY3</accession>
<dbReference type="InterPro" id="IPR036188">
    <property type="entry name" value="FAD/NAD-bd_sf"/>
</dbReference>
<keyword evidence="5" id="KW-0809">Transit peptide</keyword>
<evidence type="ECO:0000256" key="3">
    <source>
        <dbReference type="ARBA" id="ARBA00022630"/>
    </source>
</evidence>
<dbReference type="InterPro" id="IPR054585">
    <property type="entry name" value="NDH2-like_C"/>
</dbReference>
<dbReference type="AlphaFoldDB" id="A0A7S2CRY3"/>
<comment type="similarity">
    <text evidence="1">Belongs to the NADH dehydrogenase family.</text>
</comment>
<name>A0A7S2CRY3_9STRA</name>
<evidence type="ECO:0000256" key="10">
    <source>
        <dbReference type="SAM" id="SignalP"/>
    </source>
</evidence>
<organism evidence="12">
    <name type="scientific">Octactis speculum</name>
    <dbReference type="NCBI Taxonomy" id="3111310"/>
    <lineage>
        <taxon>Eukaryota</taxon>
        <taxon>Sar</taxon>
        <taxon>Stramenopiles</taxon>
        <taxon>Ochrophyta</taxon>
        <taxon>Dictyochophyceae</taxon>
        <taxon>Dictyochales</taxon>
        <taxon>Dictyochaceae</taxon>
        <taxon>Octactis</taxon>
    </lineage>
</organism>
<evidence type="ECO:0000256" key="4">
    <source>
        <dbReference type="ARBA" id="ARBA00022827"/>
    </source>
</evidence>
<keyword evidence="10" id="KW-0732">Signal</keyword>
<dbReference type="PANTHER" id="PTHR43706:SF47">
    <property type="entry name" value="EXTERNAL NADH-UBIQUINONE OXIDOREDUCTASE 1, MITOCHONDRIAL-RELATED"/>
    <property type="match status" value="1"/>
</dbReference>
<dbReference type="InterPro" id="IPR018247">
    <property type="entry name" value="EF_Hand_1_Ca_BS"/>
</dbReference>
<dbReference type="InterPro" id="IPR023753">
    <property type="entry name" value="FAD/NAD-binding_dom"/>
</dbReference>
<evidence type="ECO:0000256" key="9">
    <source>
        <dbReference type="ARBA" id="ARBA00049010"/>
    </source>
</evidence>
<keyword evidence="3" id="KW-0285">Flavoprotein</keyword>
<dbReference type="EMBL" id="HBGS01032411">
    <property type="protein sequence ID" value="CAD9433427.1"/>
    <property type="molecule type" value="Transcribed_RNA"/>
</dbReference>
<reference evidence="12" key="1">
    <citation type="submission" date="2021-01" db="EMBL/GenBank/DDBJ databases">
        <authorList>
            <person name="Corre E."/>
            <person name="Pelletier E."/>
            <person name="Niang G."/>
            <person name="Scheremetjew M."/>
            <person name="Finn R."/>
            <person name="Kale V."/>
            <person name="Holt S."/>
            <person name="Cochrane G."/>
            <person name="Meng A."/>
            <person name="Brown T."/>
            <person name="Cohen L."/>
        </authorList>
    </citation>
    <scope>NUCLEOTIDE SEQUENCE</scope>
    <source>
        <strain evidence="12">CCMP1381</strain>
    </source>
</reference>
<dbReference type="GO" id="GO:0005509">
    <property type="term" value="F:calcium ion binding"/>
    <property type="evidence" value="ECO:0007669"/>
    <property type="project" value="InterPro"/>
</dbReference>
<dbReference type="Pfam" id="PF22366">
    <property type="entry name" value="NDH2_C"/>
    <property type="match status" value="1"/>
</dbReference>
<dbReference type="GO" id="GO:0005739">
    <property type="term" value="C:mitochondrion"/>
    <property type="evidence" value="ECO:0007669"/>
    <property type="project" value="TreeGrafter"/>
</dbReference>
<feature type="domain" description="EF-hand" evidence="11">
    <location>
        <begin position="402"/>
        <end position="437"/>
    </location>
</feature>
<evidence type="ECO:0000256" key="7">
    <source>
        <dbReference type="ARBA" id="ARBA00023027"/>
    </source>
</evidence>
<keyword evidence="4" id="KW-0274">FAD</keyword>
<dbReference type="Gene3D" id="3.50.50.100">
    <property type="match status" value="2"/>
</dbReference>
<sequence>MLNKVVLSLAFGISTVCAFTPLMHGRAIRHRQSSPLEMAALSPSVVGTSRPYSPSVVGQKEKVVVLGTGWASVKYAQNIDTTKFDVTVVSPRNFFLFTPFLPATVVGTVEPRSIVEPIRSLLEYDARPFTRKIKDRVSGISKEQFQRCKFLEAAAIDIDYENNKVKCADISEFVGASDDSFELEYDQLVIAVGATSNTFGTPGVKENAIFLKEIEDALKLRNKLADLFETAAIETDPEIKREMLQICVVGGGPTGVESAVEIDDYIRDDLGPLYPDECALTKIYLIEAADDILSSYQKEVSEFTREIMKNSAVDVITKTFVTKVNPGSIELKTFAGETSEIKSPLVLWSTGVTATPLVKSVMDSVPEQTKRNALETDRNMRVKGLSNVYALGDCSTVVDSQLLMDSAADLYRKADLNNDGSLDFSEIRTLLDSSSAQYPQVNILLQQMASDKDYLSQFSEKKIAELNEAEFTAFIKSADDSIRGLPPTAQVAGQQGTYLASYMNCESDKPFTYFHKGSMAYLGQGKAAAQVSVLASLLPYGLQDLLPAFGEDIVLTGDFAELVWKILYVDMLVSSRNKVQVLFDWFKVEVFGRDTSRF</sequence>
<dbReference type="PRINTS" id="PR00368">
    <property type="entry name" value="FADPNR"/>
</dbReference>
<dbReference type="InterPro" id="IPR045024">
    <property type="entry name" value="NDH-2"/>
</dbReference>
<evidence type="ECO:0000256" key="1">
    <source>
        <dbReference type="ARBA" id="ARBA00005272"/>
    </source>
</evidence>